<dbReference type="GO" id="GO:0016757">
    <property type="term" value="F:glycosyltransferase activity"/>
    <property type="evidence" value="ECO:0007669"/>
    <property type="project" value="InterPro"/>
</dbReference>
<proteinExistence type="predicted"/>
<keyword evidence="3" id="KW-0808">Transferase</keyword>
<dbReference type="Proteomes" id="UP000199337">
    <property type="component" value="Unassembled WGS sequence"/>
</dbReference>
<dbReference type="SUPFAM" id="SSF53756">
    <property type="entry name" value="UDP-Glycosyltransferase/glycogen phosphorylase"/>
    <property type="match status" value="1"/>
</dbReference>
<reference evidence="4" key="1">
    <citation type="submission" date="2016-10" db="EMBL/GenBank/DDBJ databases">
        <authorList>
            <person name="Varghese N."/>
            <person name="Submissions S."/>
        </authorList>
    </citation>
    <scope>NUCLEOTIDE SEQUENCE [LARGE SCALE GENOMIC DNA]</scope>
    <source>
        <strain evidence="4">DSM 17038</strain>
    </source>
</reference>
<dbReference type="RefSeq" id="WP_238456476.1">
    <property type="nucleotide sequence ID" value="NZ_FOOX01000011.1"/>
</dbReference>
<evidence type="ECO:0000259" key="1">
    <source>
        <dbReference type="Pfam" id="PF00534"/>
    </source>
</evidence>
<dbReference type="Gene3D" id="3.40.50.2000">
    <property type="entry name" value="Glycogen Phosphorylase B"/>
    <property type="match status" value="2"/>
</dbReference>
<dbReference type="Pfam" id="PF13439">
    <property type="entry name" value="Glyco_transf_4"/>
    <property type="match status" value="1"/>
</dbReference>
<organism evidence="3 4">
    <name type="scientific">Desulfotruncus arcticus DSM 17038</name>
    <dbReference type="NCBI Taxonomy" id="1121424"/>
    <lineage>
        <taxon>Bacteria</taxon>
        <taxon>Bacillati</taxon>
        <taxon>Bacillota</taxon>
        <taxon>Clostridia</taxon>
        <taxon>Eubacteriales</taxon>
        <taxon>Desulfallaceae</taxon>
        <taxon>Desulfotruncus</taxon>
    </lineage>
</organism>
<name>A0A1I2VJJ0_9FIRM</name>
<evidence type="ECO:0000259" key="2">
    <source>
        <dbReference type="Pfam" id="PF13439"/>
    </source>
</evidence>
<keyword evidence="4" id="KW-1185">Reference proteome</keyword>
<evidence type="ECO:0000313" key="4">
    <source>
        <dbReference type="Proteomes" id="UP000199337"/>
    </source>
</evidence>
<dbReference type="STRING" id="341036.SAMN05660649_03055"/>
<feature type="domain" description="Glycosyl transferase family 1" evidence="1">
    <location>
        <begin position="210"/>
        <end position="374"/>
    </location>
</feature>
<dbReference type="InterPro" id="IPR001296">
    <property type="entry name" value="Glyco_trans_1"/>
</dbReference>
<dbReference type="PANTHER" id="PTHR12526">
    <property type="entry name" value="GLYCOSYLTRANSFERASE"/>
    <property type="match status" value="1"/>
</dbReference>
<dbReference type="AlphaFoldDB" id="A0A1I2VJJ0"/>
<protein>
    <submittedName>
        <fullName evidence="3">Glycosyltransferase involved in cell wall bisynthesis</fullName>
    </submittedName>
</protein>
<dbReference type="InterPro" id="IPR028098">
    <property type="entry name" value="Glyco_trans_4-like_N"/>
</dbReference>
<sequence>MKLLSMEEQPVGIDFTEKIAGVPRVIHVTTIGITSYRALLAQCRFFRQKGMEVGFVFSPSAERKLLLGLGFPVKEIYIDRKINPLADSAAIFKLWHYFRAIKPDIVHTHTSKAGVVGRIAARLAGIANVVHTVHGFPFHSGMPKIKYLLYQEIEKKLAGITDMMLSQSREDIMTAQRLGIKPRRGNLTHIGNGVDLDEFNPDQYSINRQRQIRESLAIKGTEPVITMIGRVNREKGYHNLVEALHQIDDMPWQALLIGPDEGFLTELKQQINSYRLQNRIHFLGQRSDINDLLAITDVYALPSYREGLPRSLIEAQSMGLPCVATDIRGCREVVVEGSTGFLVPPGDSRALGEALRQLLMDSQLRLNMGNAGRQQMQLYFNEAEVARKVMAVYEQILEPLDQRLKR</sequence>
<accession>A0A1I2VJJ0</accession>
<evidence type="ECO:0000313" key="3">
    <source>
        <dbReference type="EMBL" id="SFG89448.1"/>
    </source>
</evidence>
<gene>
    <name evidence="3" type="ORF">SAMN05660649_03055</name>
</gene>
<dbReference type="CDD" id="cd03808">
    <property type="entry name" value="GT4_CapM-like"/>
    <property type="match status" value="1"/>
</dbReference>
<dbReference type="PANTHER" id="PTHR12526:SF638">
    <property type="entry name" value="SPORE COAT PROTEIN SA"/>
    <property type="match status" value="1"/>
</dbReference>
<dbReference type="Pfam" id="PF00534">
    <property type="entry name" value="Glycos_transf_1"/>
    <property type="match status" value="1"/>
</dbReference>
<feature type="domain" description="Glycosyltransferase subfamily 4-like N-terminal" evidence="2">
    <location>
        <begin position="41"/>
        <end position="197"/>
    </location>
</feature>
<dbReference type="EMBL" id="FOOX01000011">
    <property type="protein sequence ID" value="SFG89448.1"/>
    <property type="molecule type" value="Genomic_DNA"/>
</dbReference>